<comment type="caution">
    <text evidence="2">The sequence shown here is derived from an EMBL/GenBank/DDBJ whole genome shotgun (WGS) entry which is preliminary data.</text>
</comment>
<organism evidence="2 3">
    <name type="scientific">Mailhella massiliensis</name>
    <dbReference type="NCBI Taxonomy" id="1903261"/>
    <lineage>
        <taxon>Bacteria</taxon>
        <taxon>Pseudomonadati</taxon>
        <taxon>Thermodesulfobacteriota</taxon>
        <taxon>Desulfovibrionia</taxon>
        <taxon>Desulfovibrionales</taxon>
        <taxon>Desulfovibrionaceae</taxon>
        <taxon>Mailhella</taxon>
    </lineage>
</organism>
<dbReference type="RefSeq" id="WP_304122366.1">
    <property type="nucleotide sequence ID" value="NZ_DYZA01000135.1"/>
</dbReference>
<protein>
    <submittedName>
        <fullName evidence="2">Uncharacterized protein</fullName>
    </submittedName>
</protein>
<evidence type="ECO:0000256" key="1">
    <source>
        <dbReference type="SAM" id="Phobius"/>
    </source>
</evidence>
<evidence type="ECO:0000313" key="2">
    <source>
        <dbReference type="EMBL" id="HJD97343.1"/>
    </source>
</evidence>
<gene>
    <name evidence="2" type="ORF">K8W16_06835</name>
</gene>
<proteinExistence type="predicted"/>
<dbReference type="Proteomes" id="UP000698963">
    <property type="component" value="Unassembled WGS sequence"/>
</dbReference>
<dbReference type="EMBL" id="DYZA01000135">
    <property type="protein sequence ID" value="HJD97343.1"/>
    <property type="molecule type" value="Genomic_DNA"/>
</dbReference>
<reference evidence="2" key="1">
    <citation type="journal article" date="2021" name="PeerJ">
        <title>Extensive microbial diversity within the chicken gut microbiome revealed by metagenomics and culture.</title>
        <authorList>
            <person name="Gilroy R."/>
            <person name="Ravi A."/>
            <person name="Getino M."/>
            <person name="Pursley I."/>
            <person name="Horton D.L."/>
            <person name="Alikhan N.F."/>
            <person name="Baker D."/>
            <person name="Gharbi K."/>
            <person name="Hall N."/>
            <person name="Watson M."/>
            <person name="Adriaenssens E.M."/>
            <person name="Foster-Nyarko E."/>
            <person name="Jarju S."/>
            <person name="Secka A."/>
            <person name="Antonio M."/>
            <person name="Oren A."/>
            <person name="Chaudhuri R.R."/>
            <person name="La Ragione R."/>
            <person name="Hildebrand F."/>
            <person name="Pallen M.J."/>
        </authorList>
    </citation>
    <scope>NUCLEOTIDE SEQUENCE</scope>
    <source>
        <strain evidence="2">ChiGjej2B2-19336</strain>
    </source>
</reference>
<keyword evidence="1" id="KW-0472">Membrane</keyword>
<name>A0A921AWD1_9BACT</name>
<sequence>MTGITFYLQICFALLLFQATATAIFMGVFHAHREGCSAGRRHLCLAASALLSFAICFFLYSWSYLSW</sequence>
<keyword evidence="1" id="KW-1133">Transmembrane helix</keyword>
<accession>A0A921AWD1</accession>
<feature type="transmembrane region" description="Helical" evidence="1">
    <location>
        <begin position="43"/>
        <end position="65"/>
    </location>
</feature>
<reference evidence="2" key="2">
    <citation type="submission" date="2021-09" db="EMBL/GenBank/DDBJ databases">
        <authorList>
            <person name="Gilroy R."/>
        </authorList>
    </citation>
    <scope>NUCLEOTIDE SEQUENCE</scope>
    <source>
        <strain evidence="2">ChiGjej2B2-19336</strain>
    </source>
</reference>
<evidence type="ECO:0000313" key="3">
    <source>
        <dbReference type="Proteomes" id="UP000698963"/>
    </source>
</evidence>
<dbReference type="AlphaFoldDB" id="A0A921AWD1"/>
<keyword evidence="1" id="KW-0812">Transmembrane</keyword>
<feature type="transmembrane region" description="Helical" evidence="1">
    <location>
        <begin position="6"/>
        <end position="31"/>
    </location>
</feature>